<dbReference type="OrthoDB" id="9026421at2"/>
<protein>
    <submittedName>
        <fullName evidence="6">DNA-binding transcriptional regulator, LysR family</fullName>
    </submittedName>
</protein>
<dbReference type="PANTHER" id="PTHR30537">
    <property type="entry name" value="HTH-TYPE TRANSCRIPTIONAL REGULATOR"/>
    <property type="match status" value="1"/>
</dbReference>
<dbReference type="PROSITE" id="PS50931">
    <property type="entry name" value="HTH_LYSR"/>
    <property type="match status" value="1"/>
</dbReference>
<dbReference type="Gene3D" id="3.40.190.290">
    <property type="match status" value="1"/>
</dbReference>
<dbReference type="Proteomes" id="UP000198844">
    <property type="component" value="Unassembled WGS sequence"/>
</dbReference>
<evidence type="ECO:0000313" key="7">
    <source>
        <dbReference type="Proteomes" id="UP000198844"/>
    </source>
</evidence>
<comment type="similarity">
    <text evidence="1">Belongs to the LysR transcriptional regulatory family.</text>
</comment>
<evidence type="ECO:0000256" key="2">
    <source>
        <dbReference type="ARBA" id="ARBA00023015"/>
    </source>
</evidence>
<dbReference type="Pfam" id="PF03466">
    <property type="entry name" value="LysR_substrate"/>
    <property type="match status" value="1"/>
</dbReference>
<dbReference type="Gene3D" id="1.10.10.10">
    <property type="entry name" value="Winged helix-like DNA-binding domain superfamily/Winged helix DNA-binding domain"/>
    <property type="match status" value="1"/>
</dbReference>
<gene>
    <name evidence="6" type="ORF">SAMN05192563_101384</name>
</gene>
<dbReference type="Pfam" id="PF00126">
    <property type="entry name" value="HTH_1"/>
    <property type="match status" value="1"/>
</dbReference>
<dbReference type="GO" id="GO:0006351">
    <property type="term" value="P:DNA-templated transcription"/>
    <property type="evidence" value="ECO:0007669"/>
    <property type="project" value="TreeGrafter"/>
</dbReference>
<sequence>MDRLRAYEVFVTVVSRGSFTRAADALETSPANVTRYVNELEAHLGTRLLNRTSRRLSLTEGGETLYARCKSILDDVAETEGLVSSASVEPRGRLRINAPVSFGILHLAPLWPEFMRKYPGVELDVALIDRVVDIVEEGYDLAIRISRAGSTSHAARKLATSRNILCASPEYLARCGYPAEPADLIEHQCIGYSYAATGDEWQLMDSERKAHTVKVNCHMHTNNGDTARAAALAGQGVIWQPTFLIGNDLRAGKLVQVLPDYRLPDIDVLALYPSRRHLSAKIRAVVDFLVEAFGGVPPWDRDDGG</sequence>
<keyword evidence="3 6" id="KW-0238">DNA-binding</keyword>
<evidence type="ECO:0000259" key="5">
    <source>
        <dbReference type="PROSITE" id="PS50931"/>
    </source>
</evidence>
<evidence type="ECO:0000256" key="4">
    <source>
        <dbReference type="ARBA" id="ARBA00023163"/>
    </source>
</evidence>
<proteinExistence type="inferred from homology"/>
<dbReference type="SUPFAM" id="SSF46785">
    <property type="entry name" value="Winged helix' DNA-binding domain"/>
    <property type="match status" value="1"/>
</dbReference>
<evidence type="ECO:0000256" key="3">
    <source>
        <dbReference type="ARBA" id="ARBA00023125"/>
    </source>
</evidence>
<accession>A0A1I7E275</accession>
<dbReference type="PANTHER" id="PTHR30537:SF5">
    <property type="entry name" value="HTH-TYPE TRANSCRIPTIONAL ACTIVATOR TTDR-RELATED"/>
    <property type="match status" value="1"/>
</dbReference>
<keyword evidence="2" id="KW-0805">Transcription regulation</keyword>
<organism evidence="6 7">
    <name type="scientific">Paraburkholderia aspalathi</name>
    <dbReference type="NCBI Taxonomy" id="1324617"/>
    <lineage>
        <taxon>Bacteria</taxon>
        <taxon>Pseudomonadati</taxon>
        <taxon>Pseudomonadota</taxon>
        <taxon>Betaproteobacteria</taxon>
        <taxon>Burkholderiales</taxon>
        <taxon>Burkholderiaceae</taxon>
        <taxon>Paraburkholderia</taxon>
    </lineage>
</organism>
<evidence type="ECO:0000256" key="1">
    <source>
        <dbReference type="ARBA" id="ARBA00009437"/>
    </source>
</evidence>
<reference evidence="6 7" key="1">
    <citation type="submission" date="2016-10" db="EMBL/GenBank/DDBJ databases">
        <authorList>
            <person name="de Groot N.N."/>
        </authorList>
    </citation>
    <scope>NUCLEOTIDE SEQUENCE [LARGE SCALE GENOMIC DNA]</scope>
    <source>
        <strain evidence="6 7">LMG 27731</strain>
    </source>
</reference>
<dbReference type="InterPro" id="IPR036390">
    <property type="entry name" value="WH_DNA-bd_sf"/>
</dbReference>
<dbReference type="RefSeq" id="WP_093636832.1">
    <property type="nucleotide sequence ID" value="NZ_CAJNAX010000053.1"/>
</dbReference>
<feature type="domain" description="HTH lysR-type" evidence="5">
    <location>
        <begin position="1"/>
        <end position="59"/>
    </location>
</feature>
<keyword evidence="4" id="KW-0804">Transcription</keyword>
<dbReference type="InterPro" id="IPR036388">
    <property type="entry name" value="WH-like_DNA-bd_sf"/>
</dbReference>
<dbReference type="SUPFAM" id="SSF53850">
    <property type="entry name" value="Periplasmic binding protein-like II"/>
    <property type="match status" value="1"/>
</dbReference>
<evidence type="ECO:0000313" key="6">
    <source>
        <dbReference type="EMBL" id="SFU18052.1"/>
    </source>
</evidence>
<dbReference type="InterPro" id="IPR000847">
    <property type="entry name" value="LysR_HTH_N"/>
</dbReference>
<dbReference type="FunFam" id="1.10.10.10:FF:000001">
    <property type="entry name" value="LysR family transcriptional regulator"/>
    <property type="match status" value="1"/>
</dbReference>
<name>A0A1I7E275_9BURK</name>
<dbReference type="GO" id="GO:0003700">
    <property type="term" value="F:DNA-binding transcription factor activity"/>
    <property type="evidence" value="ECO:0007669"/>
    <property type="project" value="InterPro"/>
</dbReference>
<dbReference type="InterPro" id="IPR058163">
    <property type="entry name" value="LysR-type_TF_proteobact-type"/>
</dbReference>
<dbReference type="FunFam" id="3.40.190.290:FF:000001">
    <property type="entry name" value="Transcriptional regulator, LysR family"/>
    <property type="match status" value="1"/>
</dbReference>
<dbReference type="CDD" id="cd08422">
    <property type="entry name" value="PBP2_CrgA_like"/>
    <property type="match status" value="1"/>
</dbReference>
<dbReference type="AlphaFoldDB" id="A0A1I7E275"/>
<dbReference type="GO" id="GO:0043565">
    <property type="term" value="F:sequence-specific DNA binding"/>
    <property type="evidence" value="ECO:0007669"/>
    <property type="project" value="TreeGrafter"/>
</dbReference>
<dbReference type="InterPro" id="IPR005119">
    <property type="entry name" value="LysR_subst-bd"/>
</dbReference>
<dbReference type="EMBL" id="FPBH01000013">
    <property type="protein sequence ID" value="SFU18052.1"/>
    <property type="molecule type" value="Genomic_DNA"/>
</dbReference>